<accession>A0ABM9I5I5</accession>
<evidence type="ECO:0000256" key="1">
    <source>
        <dbReference type="SAM" id="Coils"/>
    </source>
</evidence>
<dbReference type="Pfam" id="PF13511">
    <property type="entry name" value="DUF4124"/>
    <property type="match status" value="1"/>
</dbReference>
<dbReference type="InterPro" id="IPR025392">
    <property type="entry name" value="DUF4124"/>
</dbReference>
<dbReference type="RefSeq" id="WP_051331419.1">
    <property type="nucleotide sequence ID" value="NZ_OX458333.1"/>
</dbReference>
<feature type="domain" description="DUF4124" evidence="3">
    <location>
        <begin position="11"/>
        <end position="45"/>
    </location>
</feature>
<name>A0ABM9I5I5_9GAMM</name>
<keyword evidence="5" id="KW-1185">Reference proteome</keyword>
<dbReference type="Proteomes" id="UP001162030">
    <property type="component" value="Chromosome"/>
</dbReference>
<evidence type="ECO:0000256" key="2">
    <source>
        <dbReference type="SAM" id="SignalP"/>
    </source>
</evidence>
<organism evidence="4 5">
    <name type="scientific">Methylocaldum szegediense</name>
    <dbReference type="NCBI Taxonomy" id="73780"/>
    <lineage>
        <taxon>Bacteria</taxon>
        <taxon>Pseudomonadati</taxon>
        <taxon>Pseudomonadota</taxon>
        <taxon>Gammaproteobacteria</taxon>
        <taxon>Methylococcales</taxon>
        <taxon>Methylococcaceae</taxon>
        <taxon>Methylocaldum</taxon>
    </lineage>
</organism>
<dbReference type="EMBL" id="OX458333">
    <property type="protein sequence ID" value="CAI8904922.1"/>
    <property type="molecule type" value="Genomic_DNA"/>
</dbReference>
<evidence type="ECO:0000313" key="4">
    <source>
        <dbReference type="EMBL" id="CAI8904922.1"/>
    </source>
</evidence>
<keyword evidence="1" id="KW-0175">Coiled coil</keyword>
<evidence type="ECO:0000313" key="5">
    <source>
        <dbReference type="Proteomes" id="UP001162030"/>
    </source>
</evidence>
<protein>
    <recommendedName>
        <fullName evidence="3">DUF4124 domain-containing protein</fullName>
    </recommendedName>
</protein>
<gene>
    <name evidence="4" type="ORF">MSZNOR_3520</name>
</gene>
<feature type="signal peptide" evidence="2">
    <location>
        <begin position="1"/>
        <end position="20"/>
    </location>
</feature>
<reference evidence="4 5" key="1">
    <citation type="submission" date="2023-03" db="EMBL/GenBank/DDBJ databases">
        <authorList>
            <person name="Pearce D."/>
        </authorList>
    </citation>
    <scope>NUCLEOTIDE SEQUENCE [LARGE SCALE GENOMIC DNA]</scope>
    <source>
        <strain evidence="4">Msz</strain>
    </source>
</reference>
<feature type="coiled-coil region" evidence="1">
    <location>
        <begin position="128"/>
        <end position="169"/>
    </location>
</feature>
<evidence type="ECO:0000259" key="3">
    <source>
        <dbReference type="Pfam" id="PF13511"/>
    </source>
</evidence>
<keyword evidence="2" id="KW-0732">Signal</keyword>
<sequence>MNLGFVVFILFASVATPASAATLYRWTDNSGSVRYGYHPPPGMNAVPAEDEQRHLYNGPVDALCSNLVKEHLRLIDSEMKRIESIPAGLGPEYEFTPAAKQELLLDLLAHRAALLSGRKASDFRSPSGQEMERLKEKYLEEKTRLQKALESKDEMIRVQQQRLERERRKRALPWRFYDVPHAIIVPRARKRD</sequence>
<feature type="chain" id="PRO_5045468738" description="DUF4124 domain-containing protein" evidence="2">
    <location>
        <begin position="21"/>
        <end position="192"/>
    </location>
</feature>
<proteinExistence type="predicted"/>